<protein>
    <recommendedName>
        <fullName evidence="6">HAT C-terminal dimerisation domain-containing protein</fullName>
    </recommendedName>
</protein>
<feature type="non-terminal residue" evidence="7">
    <location>
        <position position="484"/>
    </location>
</feature>
<dbReference type="GO" id="GO:0046983">
    <property type="term" value="F:protein dimerization activity"/>
    <property type="evidence" value="ECO:0007669"/>
    <property type="project" value="InterPro"/>
</dbReference>
<evidence type="ECO:0000256" key="1">
    <source>
        <dbReference type="ARBA" id="ARBA00004123"/>
    </source>
</evidence>
<accession>A0A9W8ISP9</accession>
<organism evidence="7 8">
    <name type="scientific">Candolleomyces eurysporus</name>
    <dbReference type="NCBI Taxonomy" id="2828524"/>
    <lineage>
        <taxon>Eukaryota</taxon>
        <taxon>Fungi</taxon>
        <taxon>Dikarya</taxon>
        <taxon>Basidiomycota</taxon>
        <taxon>Agaricomycotina</taxon>
        <taxon>Agaricomycetes</taxon>
        <taxon>Agaricomycetidae</taxon>
        <taxon>Agaricales</taxon>
        <taxon>Agaricineae</taxon>
        <taxon>Psathyrellaceae</taxon>
        <taxon>Candolleomyces</taxon>
    </lineage>
</organism>
<dbReference type="AlphaFoldDB" id="A0A9W8ISP9"/>
<feature type="domain" description="HAT C-terminal dimerisation" evidence="6">
    <location>
        <begin position="358"/>
        <end position="419"/>
    </location>
</feature>
<evidence type="ECO:0000256" key="4">
    <source>
        <dbReference type="ARBA" id="ARBA00022833"/>
    </source>
</evidence>
<evidence type="ECO:0000259" key="6">
    <source>
        <dbReference type="Pfam" id="PF05699"/>
    </source>
</evidence>
<dbReference type="PANTHER" id="PTHR46481:SF10">
    <property type="entry name" value="ZINC FINGER BED DOMAIN-CONTAINING PROTEIN 39"/>
    <property type="match status" value="1"/>
</dbReference>
<dbReference type="GO" id="GO:0005634">
    <property type="term" value="C:nucleus"/>
    <property type="evidence" value="ECO:0007669"/>
    <property type="project" value="UniProtKB-SubCell"/>
</dbReference>
<dbReference type="InterPro" id="IPR052035">
    <property type="entry name" value="ZnF_BED_domain_contain"/>
</dbReference>
<dbReference type="OrthoDB" id="3250324at2759"/>
<evidence type="ECO:0000313" key="8">
    <source>
        <dbReference type="Proteomes" id="UP001140091"/>
    </source>
</evidence>
<dbReference type="Pfam" id="PF05699">
    <property type="entry name" value="Dimer_Tnp_hAT"/>
    <property type="match status" value="1"/>
</dbReference>
<evidence type="ECO:0000256" key="3">
    <source>
        <dbReference type="ARBA" id="ARBA00022771"/>
    </source>
</evidence>
<dbReference type="GO" id="GO:0008270">
    <property type="term" value="F:zinc ion binding"/>
    <property type="evidence" value="ECO:0007669"/>
    <property type="project" value="UniProtKB-KW"/>
</dbReference>
<evidence type="ECO:0000313" key="7">
    <source>
        <dbReference type="EMBL" id="KAJ2922050.1"/>
    </source>
</evidence>
<keyword evidence="4" id="KW-0862">Zinc</keyword>
<dbReference type="InterPro" id="IPR012337">
    <property type="entry name" value="RNaseH-like_sf"/>
</dbReference>
<keyword evidence="5" id="KW-0539">Nucleus</keyword>
<dbReference type="InterPro" id="IPR008906">
    <property type="entry name" value="HATC_C_dom"/>
</dbReference>
<dbReference type="Proteomes" id="UP001140091">
    <property type="component" value="Unassembled WGS sequence"/>
</dbReference>
<gene>
    <name evidence="7" type="ORF">H1R20_g15043</name>
</gene>
<dbReference type="EMBL" id="JANBPK010001519">
    <property type="protein sequence ID" value="KAJ2922050.1"/>
    <property type="molecule type" value="Genomic_DNA"/>
</dbReference>
<comment type="subcellular location">
    <subcellularLocation>
        <location evidence="1">Nucleus</location>
    </subcellularLocation>
</comment>
<keyword evidence="8" id="KW-1185">Reference proteome</keyword>
<dbReference type="PANTHER" id="PTHR46481">
    <property type="entry name" value="ZINC FINGER BED DOMAIN-CONTAINING PROTEIN 4"/>
    <property type="match status" value="1"/>
</dbReference>
<proteinExistence type="predicted"/>
<evidence type="ECO:0000256" key="2">
    <source>
        <dbReference type="ARBA" id="ARBA00022723"/>
    </source>
</evidence>
<dbReference type="SUPFAM" id="SSF53098">
    <property type="entry name" value="Ribonuclease H-like"/>
    <property type="match status" value="1"/>
</dbReference>
<name>A0A9W8ISP9_9AGAR</name>
<evidence type="ECO:0000256" key="5">
    <source>
        <dbReference type="ARBA" id="ARBA00023242"/>
    </source>
</evidence>
<sequence length="484" mass="55138">MSSSPKRYNSKDVWHFFQKDASLQRYSCIFCLSRAAADPEECVQRYSKKSGTGTLRCHLYANHRDDWVAECDRRGIKITAKKAQKHVSAYRAAQRNQPALGSSGLNIPEYTYDGFIDMLVDFIVADDQSINIIESPFFRRLLLMLCEDLCDEDIPHRTFVWNHIQSRWKDYMKELQVKLQIGWVTIDNASNNDTMMVHLASSLNQRRIPFSARDNRIRGVVLKIKFSAWNRMKDLMPRYASIINAGITKLEDYLQDVEDVPAYTLAILITPSIKLNWHQKNQQDKVAWAKQLLIDSLKPYRRQMGANTPAPCRTTMADSWTDDALGSPILRFDNRNRSIQAEVDAYLVDGRVGSGCTIKFWQENREEYPTLSQLAIDILPIPGSAVPCERVFSSAKETMTSRCGRILPALMEALQILKFSLKKSLCLDFTTGTDREAEIAAMEATAANLTRLPDDITSYISHLLHGVESDEDTDEDREDVGADN</sequence>
<reference evidence="7" key="1">
    <citation type="submission" date="2022-06" db="EMBL/GenBank/DDBJ databases">
        <title>Genome Sequence of Candolleomyces eurysporus.</title>
        <authorList>
            <person name="Buettner E."/>
        </authorList>
    </citation>
    <scope>NUCLEOTIDE SEQUENCE</scope>
    <source>
        <strain evidence="7">VTCC 930004</strain>
    </source>
</reference>
<comment type="caution">
    <text evidence="7">The sequence shown here is derived from an EMBL/GenBank/DDBJ whole genome shotgun (WGS) entry which is preliminary data.</text>
</comment>
<keyword evidence="2" id="KW-0479">Metal-binding</keyword>
<keyword evidence="3" id="KW-0863">Zinc-finger</keyword>